<keyword evidence="8" id="KW-0255">Endonuclease</keyword>
<feature type="region of interest" description="Disordered" evidence="11">
    <location>
        <begin position="174"/>
        <end position="215"/>
    </location>
</feature>
<evidence type="ECO:0000256" key="2">
    <source>
        <dbReference type="ARBA" id="ARBA00001947"/>
    </source>
</evidence>
<dbReference type="STRING" id="1314781.A0A165EIR4"/>
<dbReference type="InterPro" id="IPR027794">
    <property type="entry name" value="tRNase_Z_dom"/>
</dbReference>
<proteinExistence type="inferred from homology"/>
<keyword evidence="5" id="KW-0819">tRNA processing</keyword>
<dbReference type="GO" id="GO:0046872">
    <property type="term" value="F:metal ion binding"/>
    <property type="evidence" value="ECO:0007669"/>
    <property type="project" value="UniProtKB-KW"/>
</dbReference>
<evidence type="ECO:0000259" key="12">
    <source>
        <dbReference type="Pfam" id="PF12706"/>
    </source>
</evidence>
<reference evidence="14 15" key="1">
    <citation type="journal article" date="2016" name="Mol. Biol. Evol.">
        <title>Comparative Genomics of Early-Diverging Mushroom-Forming Fungi Provides Insights into the Origins of Lignocellulose Decay Capabilities.</title>
        <authorList>
            <person name="Nagy L.G."/>
            <person name="Riley R."/>
            <person name="Tritt A."/>
            <person name="Adam C."/>
            <person name="Daum C."/>
            <person name="Floudas D."/>
            <person name="Sun H."/>
            <person name="Yadav J.S."/>
            <person name="Pangilinan J."/>
            <person name="Larsson K.H."/>
            <person name="Matsuura K."/>
            <person name="Barry K."/>
            <person name="Labutti K."/>
            <person name="Kuo R."/>
            <person name="Ohm R.A."/>
            <person name="Bhattacharya S.S."/>
            <person name="Shirouzu T."/>
            <person name="Yoshinaga Y."/>
            <person name="Martin F.M."/>
            <person name="Grigoriev I.V."/>
            <person name="Hibbett D.S."/>
        </authorList>
    </citation>
    <scope>NUCLEOTIDE SEQUENCE [LARGE SCALE GENOMIC DNA]</scope>
    <source>
        <strain evidence="14 15">HHB12029</strain>
    </source>
</reference>
<dbReference type="GO" id="GO:1990180">
    <property type="term" value="P:mitochondrial tRNA 3'-end processing"/>
    <property type="evidence" value="ECO:0007669"/>
    <property type="project" value="TreeGrafter"/>
</dbReference>
<dbReference type="EC" id="3.1.26.11" evidence="4"/>
<dbReference type="PANTHER" id="PTHR12553:SF49">
    <property type="entry name" value="ZINC PHOSPHODIESTERASE ELAC PROTEIN 2"/>
    <property type="match status" value="1"/>
</dbReference>
<dbReference type="GO" id="GO:0005739">
    <property type="term" value="C:mitochondrion"/>
    <property type="evidence" value="ECO:0007669"/>
    <property type="project" value="TreeGrafter"/>
</dbReference>
<comment type="cofactor">
    <cofactor evidence="2">
        <name>Zn(2+)</name>
        <dbReference type="ChEBI" id="CHEBI:29105"/>
    </cofactor>
</comment>
<dbReference type="Pfam" id="PF12706">
    <property type="entry name" value="Lactamase_B_2"/>
    <property type="match status" value="1"/>
</dbReference>
<dbReference type="FunCoup" id="A0A165EIR4">
    <property type="interactions" value="668"/>
</dbReference>
<dbReference type="CDD" id="cd07718">
    <property type="entry name" value="RNaseZ_ELAC1_ELAC2-C-term-like_MBL-fold"/>
    <property type="match status" value="1"/>
</dbReference>
<evidence type="ECO:0000256" key="5">
    <source>
        <dbReference type="ARBA" id="ARBA00022694"/>
    </source>
</evidence>
<protein>
    <recommendedName>
        <fullName evidence="4">ribonuclease Z</fullName>
        <ecNumber evidence="4">3.1.26.11</ecNumber>
    </recommendedName>
</protein>
<dbReference type="EMBL" id="KV426138">
    <property type="protein sequence ID" value="KZV87031.1"/>
    <property type="molecule type" value="Genomic_DNA"/>
</dbReference>
<dbReference type="AlphaFoldDB" id="A0A165EIR4"/>
<evidence type="ECO:0000256" key="3">
    <source>
        <dbReference type="ARBA" id="ARBA00007823"/>
    </source>
</evidence>
<dbReference type="Pfam" id="PF13691">
    <property type="entry name" value="Lactamase_B_4"/>
    <property type="match status" value="1"/>
</dbReference>
<comment type="similarity">
    <text evidence="3">Belongs to the RNase Z family.</text>
</comment>
<dbReference type="PANTHER" id="PTHR12553">
    <property type="entry name" value="ZINC PHOSPHODIESTERASE ELAC PROTEIN 2"/>
    <property type="match status" value="1"/>
</dbReference>
<keyword evidence="9" id="KW-0378">Hydrolase</keyword>
<comment type="catalytic activity">
    <reaction evidence="1">
        <text>Endonucleolytic cleavage of RNA, removing extra 3' nucleotides from tRNA precursor, generating 3' termini of tRNAs. A 3'-hydroxy group is left at the tRNA terminus and a 5'-phosphoryl group is left at the trailer molecule.</text>
        <dbReference type="EC" id="3.1.26.11"/>
    </reaction>
</comment>
<evidence type="ECO:0000256" key="4">
    <source>
        <dbReference type="ARBA" id="ARBA00012477"/>
    </source>
</evidence>
<keyword evidence="10" id="KW-0862">Zinc</keyword>
<dbReference type="InterPro" id="IPR036866">
    <property type="entry name" value="RibonucZ/Hydroxyglut_hydro"/>
</dbReference>
<evidence type="ECO:0000256" key="6">
    <source>
        <dbReference type="ARBA" id="ARBA00022722"/>
    </source>
</evidence>
<dbReference type="GO" id="GO:0042781">
    <property type="term" value="F:3'-tRNA processing endoribonuclease activity"/>
    <property type="evidence" value="ECO:0007669"/>
    <property type="project" value="UniProtKB-EC"/>
</dbReference>
<organism evidence="14 15">
    <name type="scientific">Exidia glandulosa HHB12029</name>
    <dbReference type="NCBI Taxonomy" id="1314781"/>
    <lineage>
        <taxon>Eukaryota</taxon>
        <taxon>Fungi</taxon>
        <taxon>Dikarya</taxon>
        <taxon>Basidiomycota</taxon>
        <taxon>Agaricomycotina</taxon>
        <taxon>Agaricomycetes</taxon>
        <taxon>Auriculariales</taxon>
        <taxon>Exidiaceae</taxon>
        <taxon>Exidia</taxon>
    </lineage>
</organism>
<evidence type="ECO:0000256" key="11">
    <source>
        <dbReference type="SAM" id="MobiDB-lite"/>
    </source>
</evidence>
<feature type="domain" description="Metallo-beta-lactamase" evidence="12">
    <location>
        <begin position="524"/>
        <end position="754"/>
    </location>
</feature>
<evidence type="ECO:0000256" key="8">
    <source>
        <dbReference type="ARBA" id="ARBA00022759"/>
    </source>
</evidence>
<feature type="domain" description="tRNase Z endonuclease" evidence="13">
    <location>
        <begin position="34"/>
        <end position="87"/>
    </location>
</feature>
<evidence type="ECO:0000256" key="10">
    <source>
        <dbReference type="ARBA" id="ARBA00022833"/>
    </source>
</evidence>
<gene>
    <name evidence="14" type="ORF">EXIGLDRAFT_840328</name>
</gene>
<evidence type="ECO:0000313" key="15">
    <source>
        <dbReference type="Proteomes" id="UP000077266"/>
    </source>
</evidence>
<keyword evidence="15" id="KW-1185">Reference proteome</keyword>
<keyword evidence="7" id="KW-0479">Metal-binding</keyword>
<keyword evidence="6" id="KW-0540">Nuclease</keyword>
<dbReference type="InterPro" id="IPR047151">
    <property type="entry name" value="RNZ2-like"/>
</dbReference>
<sequence>MLLARARLRLLVRGTRSAHGDNYADMVRWAVGGVSTTSSDTDMSLTAAFEGFKYHFNIPENYSRACIQHKRSNRKTRAVFLTRIHTDTAMGLPGYLMTLGDLHATGVPSNSKDISTLKLIGPQGLGYFMNSTRSYAVRSSFKMIVSEVGSSSPEPCFKDEHLTVYAVPITAQDTQTGSLKRKRNEDDNEQPSKTTKTGNGSRGAVAGSSTQNTGVQPWRNVATTLGFISGQNNQRVFPPIADPLPMTALAYICVGPSIRGKFDAARATELGVMGALRKNLTRGESVTVANGTVVTPDMCIAPSVPPSTFFVVDCPTPDYIESLTTAPEFARHRADGDTPVTCIYYRLGDGVLSDVRFKTWMRSFGPDVHHILSCTDYTSDPLTFTSQGSVLLKVSFLDNELFPVPKFSLDAKQTLSSVPDLPANVHIHDPYLEISMHPRKAPATIPRQVEDVFHSQHALGSEWALDNDTAAAFDVAKEAAAPFRNLPAQPGDDVRVVTLGTGSSVPSMYRNLLCNLVEIPNFGNVLLDCGEGSYGQLIRRYGHDQMAGVLRSLRVVFISHNHGDHHIGLSRILSKRRTLAPDAEPLYLIATRATLIYLHEYQRIEDLGFDSSVLPINSEDIRVDDWQTSTLAMNRPALRGDSHWWRTQRSLERTAALSKTLGFSSVETVFVQHRCSAYGIVIRHQDGWSIAFSGDTRPCDSLVTAGKDVTLLIHEASMADDQEELATKKGHSTFSEALGVAKEMNAKNLILTHFSNRYPKLPVITKGAGDGDGPVVGVAFDFSSIPIGAMKRLRSYLPVVESCFAETLEEDVSAPGGDSTNVHA</sequence>
<accession>A0A165EIR4</accession>
<evidence type="ECO:0000259" key="13">
    <source>
        <dbReference type="Pfam" id="PF13691"/>
    </source>
</evidence>
<dbReference type="Proteomes" id="UP000077266">
    <property type="component" value="Unassembled WGS sequence"/>
</dbReference>
<evidence type="ECO:0000313" key="14">
    <source>
        <dbReference type="EMBL" id="KZV87031.1"/>
    </source>
</evidence>
<evidence type="ECO:0000256" key="1">
    <source>
        <dbReference type="ARBA" id="ARBA00000402"/>
    </source>
</evidence>
<dbReference type="SUPFAM" id="SSF56281">
    <property type="entry name" value="Metallo-hydrolase/oxidoreductase"/>
    <property type="match status" value="2"/>
</dbReference>
<name>A0A165EIR4_EXIGL</name>
<dbReference type="OrthoDB" id="527344at2759"/>
<dbReference type="InParanoid" id="A0A165EIR4"/>
<evidence type="ECO:0000256" key="9">
    <source>
        <dbReference type="ARBA" id="ARBA00022801"/>
    </source>
</evidence>
<dbReference type="InterPro" id="IPR001279">
    <property type="entry name" value="Metallo-B-lactamas"/>
</dbReference>
<evidence type="ECO:0000256" key="7">
    <source>
        <dbReference type="ARBA" id="ARBA00022723"/>
    </source>
</evidence>
<dbReference type="Gene3D" id="3.60.15.10">
    <property type="entry name" value="Ribonuclease Z/Hydroxyacylglutathione hydrolase-like"/>
    <property type="match status" value="2"/>
</dbReference>